<keyword evidence="3 8" id="KW-0663">Pyridoxal phosphate</keyword>
<accession>A0A0A0EJI6</accession>
<dbReference type="GO" id="GO:0033387">
    <property type="term" value="P:putrescine biosynthetic process from arginine, via ornithine"/>
    <property type="evidence" value="ECO:0007669"/>
    <property type="project" value="TreeGrafter"/>
</dbReference>
<comment type="caution">
    <text evidence="12">The sequence shown here is derived from an EMBL/GenBank/DDBJ whole genome shotgun (WGS) entry which is preliminary data.</text>
</comment>
<comment type="cofactor">
    <cofactor evidence="1 8">
        <name>pyridoxal 5'-phosphate</name>
        <dbReference type="ChEBI" id="CHEBI:597326"/>
    </cofactor>
</comment>
<organism evidence="12 13">
    <name type="scientific">Pseudooceanicola atlanticus</name>
    <dbReference type="NCBI Taxonomy" id="1461694"/>
    <lineage>
        <taxon>Bacteria</taxon>
        <taxon>Pseudomonadati</taxon>
        <taxon>Pseudomonadota</taxon>
        <taxon>Alphaproteobacteria</taxon>
        <taxon>Rhodobacterales</taxon>
        <taxon>Paracoccaceae</taxon>
        <taxon>Pseudooceanicola</taxon>
    </lineage>
</organism>
<dbReference type="RefSeq" id="WP_043745628.1">
    <property type="nucleotide sequence ID" value="NZ_AQQX01000001.1"/>
</dbReference>
<evidence type="ECO:0000313" key="12">
    <source>
        <dbReference type="EMBL" id="KGM50549.1"/>
    </source>
</evidence>
<dbReference type="SUPFAM" id="SSF51419">
    <property type="entry name" value="PLP-binding barrel"/>
    <property type="match status" value="1"/>
</dbReference>
<sequence length="390" mass="42632">MNAYVADFSARGAVARASRIETFIRANTFDRPTLVLDVDRVEEQYHALKTGLGHARIHYAVKANPAREIIERLVDLGSGFDAASRAEIELCLSLGARPDHISFGNTVKKVRDIEFAFHAGVTLFAADAEEELEKIAEFAPGAQVYIRLIVDASEADWPLSRKFGCARDKAIALLDMARDLGLDPVGFSFHVGSQTKRATMWTTTLDQVAAVWKAAKEAGHDLSLLNIGGGFPAYYGEEIEGPTPYARKVMELIEARFGDVAHVMAEPGRGLVAEAGMIAAEVLLVSKKSDNDLHRWVYLDIGKFSGLAETMDEAIRYQFTTDRDHEAMGPCILAGPSCDSADVLYEKRPVELPLGLKSGDRFLIRNCGAYTSTYASIGFNGFPPLDVVVI</sequence>
<evidence type="ECO:0000259" key="11">
    <source>
        <dbReference type="Pfam" id="PF02784"/>
    </source>
</evidence>
<dbReference type="PANTHER" id="PTHR11482">
    <property type="entry name" value="ARGININE/DIAMINOPIMELATE/ORNITHINE DECARBOXYLASE"/>
    <property type="match status" value="1"/>
</dbReference>
<dbReference type="GO" id="GO:0005737">
    <property type="term" value="C:cytoplasm"/>
    <property type="evidence" value="ECO:0007669"/>
    <property type="project" value="TreeGrafter"/>
</dbReference>
<dbReference type="Gene3D" id="2.40.37.10">
    <property type="entry name" value="Lyase, Ornithine Decarboxylase, Chain A, domain 1"/>
    <property type="match status" value="1"/>
</dbReference>
<evidence type="ECO:0000256" key="5">
    <source>
        <dbReference type="ARBA" id="ARBA00034115"/>
    </source>
</evidence>
<dbReference type="Pfam" id="PF02784">
    <property type="entry name" value="Orn_Arg_deC_N"/>
    <property type="match status" value="1"/>
</dbReference>
<dbReference type="GO" id="GO:0004586">
    <property type="term" value="F:ornithine decarboxylase activity"/>
    <property type="evidence" value="ECO:0007669"/>
    <property type="project" value="UniProtKB-EC"/>
</dbReference>
<dbReference type="EC" id="4.1.1.17" evidence="6"/>
<dbReference type="InterPro" id="IPR022657">
    <property type="entry name" value="De-COase2_CS"/>
</dbReference>
<dbReference type="PROSITE" id="PS00879">
    <property type="entry name" value="ODR_DC_2_2"/>
    <property type="match status" value="1"/>
</dbReference>
<protein>
    <recommendedName>
        <fullName evidence="6">ornithine decarboxylase</fullName>
        <ecNumber evidence="6">4.1.1.17</ecNumber>
    </recommendedName>
</protein>
<evidence type="ECO:0000256" key="2">
    <source>
        <dbReference type="ARBA" id="ARBA00008872"/>
    </source>
</evidence>
<dbReference type="InterPro" id="IPR009006">
    <property type="entry name" value="Ala_racemase/Decarboxylase_C"/>
</dbReference>
<dbReference type="InterPro" id="IPR022643">
    <property type="entry name" value="De-COase2_C"/>
</dbReference>
<dbReference type="FunFam" id="2.40.37.10:FF:000004">
    <property type="entry name" value="Ornithine decarboxylase"/>
    <property type="match status" value="1"/>
</dbReference>
<comment type="pathway">
    <text evidence="5">Amine and polyamine biosynthesis; putrescine biosynthesis via L-ornithine pathway; putrescine from L-ornithine: step 1/1.</text>
</comment>
<feature type="modified residue" description="N6-(pyridoxal phosphate)lysine" evidence="8">
    <location>
        <position position="62"/>
    </location>
</feature>
<evidence type="ECO:0000256" key="1">
    <source>
        <dbReference type="ARBA" id="ARBA00001933"/>
    </source>
</evidence>
<dbReference type="eggNOG" id="COG0019">
    <property type="taxonomic scope" value="Bacteria"/>
</dbReference>
<evidence type="ECO:0000313" key="13">
    <source>
        <dbReference type="Proteomes" id="UP000030004"/>
    </source>
</evidence>
<evidence type="ECO:0000256" key="7">
    <source>
        <dbReference type="ARBA" id="ARBA00049127"/>
    </source>
</evidence>
<dbReference type="OrthoDB" id="9802241at2"/>
<dbReference type="Gene3D" id="3.20.20.10">
    <property type="entry name" value="Alanine racemase"/>
    <property type="match status" value="1"/>
</dbReference>
<dbReference type="Proteomes" id="UP000030004">
    <property type="component" value="Unassembled WGS sequence"/>
</dbReference>
<dbReference type="Pfam" id="PF00278">
    <property type="entry name" value="Orn_DAP_Arg_deC"/>
    <property type="match status" value="1"/>
</dbReference>
<dbReference type="STRING" id="1461694.ATO9_03420"/>
<comment type="similarity">
    <text evidence="2 9">Belongs to the Orn/Lys/Arg decarboxylase class-II family.</text>
</comment>
<dbReference type="FunFam" id="3.20.20.10:FF:000008">
    <property type="entry name" value="Ornithine decarboxylase"/>
    <property type="match status" value="1"/>
</dbReference>
<evidence type="ECO:0000256" key="9">
    <source>
        <dbReference type="RuleBase" id="RU003737"/>
    </source>
</evidence>
<evidence type="ECO:0000256" key="8">
    <source>
        <dbReference type="PIRSR" id="PIRSR600183-50"/>
    </source>
</evidence>
<comment type="catalytic activity">
    <reaction evidence="7">
        <text>L-ornithine + H(+) = putrescine + CO2</text>
        <dbReference type="Rhea" id="RHEA:22964"/>
        <dbReference type="ChEBI" id="CHEBI:15378"/>
        <dbReference type="ChEBI" id="CHEBI:16526"/>
        <dbReference type="ChEBI" id="CHEBI:46911"/>
        <dbReference type="ChEBI" id="CHEBI:326268"/>
        <dbReference type="EC" id="4.1.1.17"/>
    </reaction>
</comment>
<dbReference type="PANTHER" id="PTHR11482:SF6">
    <property type="entry name" value="ORNITHINE DECARBOXYLASE 1-RELATED"/>
    <property type="match status" value="1"/>
</dbReference>
<evidence type="ECO:0000256" key="3">
    <source>
        <dbReference type="ARBA" id="ARBA00022898"/>
    </source>
</evidence>
<dbReference type="InterPro" id="IPR000183">
    <property type="entry name" value="Orn/DAP/Arg_de-COase"/>
</dbReference>
<feature type="active site" description="Proton donor" evidence="8">
    <location>
        <position position="338"/>
    </location>
</feature>
<dbReference type="AlphaFoldDB" id="A0A0A0EJI6"/>
<gene>
    <name evidence="12" type="ORF">ATO9_03420</name>
</gene>
<keyword evidence="4" id="KW-0456">Lyase</keyword>
<dbReference type="InterPro" id="IPR022644">
    <property type="entry name" value="De-COase2_N"/>
</dbReference>
<evidence type="ECO:0000256" key="6">
    <source>
        <dbReference type="ARBA" id="ARBA00034138"/>
    </source>
</evidence>
<dbReference type="InterPro" id="IPR022653">
    <property type="entry name" value="De-COase2_pyr-phos_BS"/>
</dbReference>
<evidence type="ECO:0000259" key="10">
    <source>
        <dbReference type="Pfam" id="PF00278"/>
    </source>
</evidence>
<reference evidence="12 13" key="1">
    <citation type="journal article" date="2015" name="Antonie Van Leeuwenhoek">
        <title>Pseudooceanicola atlanticus gen. nov. sp. nov., isolated from surface seawater of the Atlantic Ocean and reclassification of Oceanicola batsensis, Oceanicola marinus, Oceanicola nitratireducens, Oceanicola nanhaiensis, Oceanicola antarcticus and Oceanicola flagellatus, as Pseudooceanicola batsensis comb. nov., Pseudooceanicola marinus comb. nov., Pseudooceanicola nitratireducens comb. nov., Pseudooceanicola nanhaiensis comb. nov., Pseudooceanicola antarcticus comb. nov., and Pseudooceanicola flagellatus comb. nov.</title>
        <authorList>
            <person name="Lai Q."/>
            <person name="Li G."/>
            <person name="Liu X."/>
            <person name="Du Y."/>
            <person name="Sun F."/>
            <person name="Shao Z."/>
        </authorList>
    </citation>
    <scope>NUCLEOTIDE SEQUENCE [LARGE SCALE GENOMIC DNA]</scope>
    <source>
        <strain evidence="12 13">22II-s11g</strain>
    </source>
</reference>
<name>A0A0A0EJI6_9RHOB</name>
<dbReference type="PRINTS" id="PR01182">
    <property type="entry name" value="ORNDCRBXLASE"/>
</dbReference>
<dbReference type="PRINTS" id="PR01179">
    <property type="entry name" value="ODADCRBXLASE"/>
</dbReference>
<proteinExistence type="inferred from homology"/>
<feature type="domain" description="Orn/DAP/Arg decarboxylase 2 C-terminal" evidence="10">
    <location>
        <begin position="37"/>
        <end position="368"/>
    </location>
</feature>
<dbReference type="CDD" id="cd00622">
    <property type="entry name" value="PLPDE_III_ODC"/>
    <property type="match status" value="1"/>
</dbReference>
<feature type="domain" description="Orn/DAP/Arg decarboxylase 2 N-terminal" evidence="11">
    <location>
        <begin position="39"/>
        <end position="273"/>
    </location>
</feature>
<keyword evidence="13" id="KW-1185">Reference proteome</keyword>
<dbReference type="InterPro" id="IPR002433">
    <property type="entry name" value="Orn_de-COase"/>
</dbReference>
<evidence type="ECO:0000256" key="4">
    <source>
        <dbReference type="ARBA" id="ARBA00023239"/>
    </source>
</evidence>
<dbReference type="SUPFAM" id="SSF50621">
    <property type="entry name" value="Alanine racemase C-terminal domain-like"/>
    <property type="match status" value="1"/>
</dbReference>
<dbReference type="EMBL" id="AQQX01000001">
    <property type="protein sequence ID" value="KGM50549.1"/>
    <property type="molecule type" value="Genomic_DNA"/>
</dbReference>
<dbReference type="InterPro" id="IPR029066">
    <property type="entry name" value="PLP-binding_barrel"/>
</dbReference>
<dbReference type="PROSITE" id="PS00878">
    <property type="entry name" value="ODR_DC_2_1"/>
    <property type="match status" value="1"/>
</dbReference>